<keyword evidence="1" id="KW-0812">Transmembrane</keyword>
<name>A0A939ELA8_9HYPH</name>
<dbReference type="Gene3D" id="3.20.20.450">
    <property type="entry name" value="EAL domain"/>
    <property type="match status" value="1"/>
</dbReference>
<organism evidence="6 7">
    <name type="scientific">Roseibium aggregatum</name>
    <dbReference type="NCBI Taxonomy" id="187304"/>
    <lineage>
        <taxon>Bacteria</taxon>
        <taxon>Pseudomonadati</taxon>
        <taxon>Pseudomonadota</taxon>
        <taxon>Alphaproteobacteria</taxon>
        <taxon>Hyphomicrobiales</taxon>
        <taxon>Stappiaceae</taxon>
        <taxon>Roseibium</taxon>
    </lineage>
</organism>
<dbReference type="InterPro" id="IPR029787">
    <property type="entry name" value="Nucleotide_cyclase"/>
</dbReference>
<dbReference type="AlphaFoldDB" id="A0A939ELA8"/>
<dbReference type="PROSITE" id="PS50112">
    <property type="entry name" value="PAS"/>
    <property type="match status" value="1"/>
</dbReference>
<dbReference type="InterPro" id="IPR000160">
    <property type="entry name" value="GGDEF_dom"/>
</dbReference>
<dbReference type="PROSITE" id="PS50887">
    <property type="entry name" value="GGDEF"/>
    <property type="match status" value="1"/>
</dbReference>
<dbReference type="SMART" id="SM00052">
    <property type="entry name" value="EAL"/>
    <property type="match status" value="1"/>
</dbReference>
<feature type="domain" description="PAS" evidence="2">
    <location>
        <begin position="49"/>
        <end position="126"/>
    </location>
</feature>
<feature type="domain" description="EAL" evidence="4">
    <location>
        <begin position="359"/>
        <end position="614"/>
    </location>
</feature>
<dbReference type="InterPro" id="IPR000700">
    <property type="entry name" value="PAS-assoc_C"/>
</dbReference>
<feature type="transmembrane region" description="Helical" evidence="1">
    <location>
        <begin position="12"/>
        <end position="30"/>
    </location>
</feature>
<evidence type="ECO:0000313" key="6">
    <source>
        <dbReference type="EMBL" id="MBN9673660.1"/>
    </source>
</evidence>
<keyword evidence="1" id="KW-1133">Transmembrane helix</keyword>
<proteinExistence type="predicted"/>
<accession>A0A939ELA8</accession>
<dbReference type="PROSITE" id="PS50883">
    <property type="entry name" value="EAL"/>
    <property type="match status" value="1"/>
</dbReference>
<dbReference type="PANTHER" id="PTHR44757">
    <property type="entry name" value="DIGUANYLATE CYCLASE DGCP"/>
    <property type="match status" value="1"/>
</dbReference>
<dbReference type="SUPFAM" id="SSF141868">
    <property type="entry name" value="EAL domain-like"/>
    <property type="match status" value="1"/>
</dbReference>
<dbReference type="NCBIfam" id="TIGR00254">
    <property type="entry name" value="GGDEF"/>
    <property type="match status" value="1"/>
</dbReference>
<evidence type="ECO:0000259" key="5">
    <source>
        <dbReference type="PROSITE" id="PS50887"/>
    </source>
</evidence>
<dbReference type="FunFam" id="3.30.70.270:FF:000001">
    <property type="entry name" value="Diguanylate cyclase domain protein"/>
    <property type="match status" value="1"/>
</dbReference>
<dbReference type="Pfam" id="PF00563">
    <property type="entry name" value="EAL"/>
    <property type="match status" value="1"/>
</dbReference>
<dbReference type="InterPro" id="IPR000014">
    <property type="entry name" value="PAS"/>
</dbReference>
<dbReference type="EMBL" id="JAEKJZ010000007">
    <property type="protein sequence ID" value="MBN9673660.1"/>
    <property type="molecule type" value="Genomic_DNA"/>
</dbReference>
<dbReference type="CDD" id="cd01948">
    <property type="entry name" value="EAL"/>
    <property type="match status" value="1"/>
</dbReference>
<dbReference type="CDD" id="cd01949">
    <property type="entry name" value="GGDEF"/>
    <property type="match status" value="1"/>
</dbReference>
<evidence type="ECO:0000259" key="4">
    <source>
        <dbReference type="PROSITE" id="PS50883"/>
    </source>
</evidence>
<dbReference type="NCBIfam" id="TIGR00229">
    <property type="entry name" value="sensory_box"/>
    <property type="match status" value="1"/>
</dbReference>
<dbReference type="CDD" id="cd00130">
    <property type="entry name" value="PAS"/>
    <property type="match status" value="1"/>
</dbReference>
<feature type="domain" description="PAC" evidence="3">
    <location>
        <begin position="125"/>
        <end position="178"/>
    </location>
</feature>
<dbReference type="Pfam" id="PF13426">
    <property type="entry name" value="PAS_9"/>
    <property type="match status" value="1"/>
</dbReference>
<dbReference type="Gene3D" id="3.30.450.20">
    <property type="entry name" value="PAS domain"/>
    <property type="match status" value="1"/>
</dbReference>
<dbReference type="InterPro" id="IPR035919">
    <property type="entry name" value="EAL_sf"/>
</dbReference>
<sequence length="620" mass="68195">MAGFLAGGPMYVLIFFLGAVIALVSQGFLARGRMPRPVPNEPGFEFGNDAAILRLVVEHAHEGLVMQDVYGLIQWSNPAYSRITGYSAEEIRGRRPQEFILPPENKMPADEVQAFRYDLEKVASGSEELILNRRKNGELFWNQLTFAVVEGNSLDDAKIILICRDVTSQVEHMKDLEEARNRLKHQAEHDDLTGVANRGRFESYLQERIAASENDGGPFGIIHFDLDHFKEINDTHGHGAGDAVLRNTAQVLKATLGDKGLVARIGGDEFLAVLPEPRGEVELEAAARRVLAGLEKPVMVDRQAIRVSASIGLLLVDGRKASASEAINRADIALYEAKKAGRGQIAWYTDLVGAAHRHRRMVMARLDQDLEQGNLSLMMEPEYCFKRQAVTGFEVSANWLHPSEGLVDPIEMLSSQEDTMRIAAIERFAMERGFAEVGRLRNEVGVPFTLSVNLSEASLKEQGAPDRLKALCNEAGFAAQDVIVELEEKIVRFNETSGLKAALEHLSACGFQVALDKFGSGHGGGSQLIYMNADVLKMSHQLTEGLETEEIKKQVVQSVIHLARSLGVEVSAAGVDRPGQVEILKDFGCDRVQGRALGGQMSPREAEIHVRGFGMQPELQ</sequence>
<dbReference type="InterPro" id="IPR052155">
    <property type="entry name" value="Biofilm_reg_signaling"/>
</dbReference>
<dbReference type="Gene3D" id="3.30.70.270">
    <property type="match status" value="1"/>
</dbReference>
<dbReference type="GO" id="GO:0003824">
    <property type="term" value="F:catalytic activity"/>
    <property type="evidence" value="ECO:0007669"/>
    <property type="project" value="UniProtKB-ARBA"/>
</dbReference>
<protein>
    <submittedName>
        <fullName evidence="6">EAL domain-containing protein</fullName>
    </submittedName>
</protein>
<evidence type="ECO:0000256" key="1">
    <source>
        <dbReference type="SAM" id="Phobius"/>
    </source>
</evidence>
<dbReference type="InterPro" id="IPR035965">
    <property type="entry name" value="PAS-like_dom_sf"/>
</dbReference>
<reference evidence="6" key="1">
    <citation type="submission" date="2020-12" db="EMBL/GenBank/DDBJ databases">
        <title>Oil enriched cultivation method for isolating marine PHA-producing bacteria.</title>
        <authorList>
            <person name="Zheng W."/>
            <person name="Yu S."/>
            <person name="Huang Y."/>
        </authorList>
    </citation>
    <scope>NUCLEOTIDE SEQUENCE</scope>
    <source>
        <strain evidence="6">SY-2-12</strain>
    </source>
</reference>
<evidence type="ECO:0000259" key="3">
    <source>
        <dbReference type="PROSITE" id="PS50113"/>
    </source>
</evidence>
<comment type="caution">
    <text evidence="6">The sequence shown here is derived from an EMBL/GenBank/DDBJ whole genome shotgun (WGS) entry which is preliminary data.</text>
</comment>
<dbReference type="InterPro" id="IPR043128">
    <property type="entry name" value="Rev_trsase/Diguanyl_cyclase"/>
</dbReference>
<evidence type="ECO:0000259" key="2">
    <source>
        <dbReference type="PROSITE" id="PS50112"/>
    </source>
</evidence>
<dbReference type="PANTHER" id="PTHR44757:SF2">
    <property type="entry name" value="BIOFILM ARCHITECTURE MAINTENANCE PROTEIN MBAA"/>
    <property type="match status" value="1"/>
</dbReference>
<feature type="domain" description="GGDEF" evidence="5">
    <location>
        <begin position="217"/>
        <end position="350"/>
    </location>
</feature>
<dbReference type="InterPro" id="IPR001633">
    <property type="entry name" value="EAL_dom"/>
</dbReference>
<dbReference type="SUPFAM" id="SSF55073">
    <property type="entry name" value="Nucleotide cyclase"/>
    <property type="match status" value="1"/>
</dbReference>
<dbReference type="PROSITE" id="PS50113">
    <property type="entry name" value="PAC"/>
    <property type="match status" value="1"/>
</dbReference>
<dbReference type="Proteomes" id="UP000664096">
    <property type="component" value="Unassembled WGS sequence"/>
</dbReference>
<gene>
    <name evidence="6" type="ORF">JF539_25105</name>
</gene>
<dbReference type="RefSeq" id="WP_207143673.1">
    <property type="nucleotide sequence ID" value="NZ_JAEKJZ010000007.1"/>
</dbReference>
<dbReference type="Pfam" id="PF00990">
    <property type="entry name" value="GGDEF"/>
    <property type="match status" value="1"/>
</dbReference>
<keyword evidence="1" id="KW-0472">Membrane</keyword>
<dbReference type="SMART" id="SM00091">
    <property type="entry name" value="PAS"/>
    <property type="match status" value="1"/>
</dbReference>
<dbReference type="SUPFAM" id="SSF55785">
    <property type="entry name" value="PYP-like sensor domain (PAS domain)"/>
    <property type="match status" value="1"/>
</dbReference>
<evidence type="ECO:0000313" key="7">
    <source>
        <dbReference type="Proteomes" id="UP000664096"/>
    </source>
</evidence>
<dbReference type="SMART" id="SM00267">
    <property type="entry name" value="GGDEF"/>
    <property type="match status" value="1"/>
</dbReference>